<name>M1WG83_CLAP2</name>
<sequence>MLTPGTADRTEYSSSSNGPRGDDAEKATPPLSAYHYQVGYGRPYLYTITRWDTVSHLVMVYR</sequence>
<evidence type="ECO:0000313" key="2">
    <source>
        <dbReference type="EMBL" id="CCE31544.1"/>
    </source>
</evidence>
<dbReference type="Proteomes" id="UP000016801">
    <property type="component" value="Unassembled WGS sequence"/>
</dbReference>
<accession>M1WG83</accession>
<comment type="caution">
    <text evidence="2">The sequence shown here is derived from an EMBL/GenBank/DDBJ whole genome shotgun (WGS) entry which is preliminary data.</text>
</comment>
<dbReference type="HOGENOM" id="CLU_2904020_0_0_1"/>
<dbReference type="VEuPathDB" id="FungiDB:CPUR_05397"/>
<organism evidence="2 3">
    <name type="scientific">Claviceps purpurea (strain 20.1)</name>
    <name type="common">Ergot fungus</name>
    <name type="synonym">Sphacelia segetum</name>
    <dbReference type="NCBI Taxonomy" id="1111077"/>
    <lineage>
        <taxon>Eukaryota</taxon>
        <taxon>Fungi</taxon>
        <taxon>Dikarya</taxon>
        <taxon>Ascomycota</taxon>
        <taxon>Pezizomycotina</taxon>
        <taxon>Sordariomycetes</taxon>
        <taxon>Hypocreomycetidae</taxon>
        <taxon>Hypocreales</taxon>
        <taxon>Clavicipitaceae</taxon>
        <taxon>Claviceps</taxon>
    </lineage>
</organism>
<feature type="region of interest" description="Disordered" evidence="1">
    <location>
        <begin position="1"/>
        <end position="29"/>
    </location>
</feature>
<reference evidence="2 3" key="1">
    <citation type="journal article" date="2013" name="PLoS Genet.">
        <title>Plant-symbiotic fungi as chemical engineers: Multi-genome analysis of the Clavicipitaceae reveals dynamics of alkaloid loci.</title>
        <authorList>
            <person name="Schardl C.L."/>
            <person name="Young C.A."/>
            <person name="Hesse U."/>
            <person name="Amyotte S.G."/>
            <person name="Andreeva K."/>
            <person name="Calie P.J."/>
            <person name="Fleetwood D.J."/>
            <person name="Haws D.C."/>
            <person name="Moore N."/>
            <person name="Oeser B."/>
            <person name="Panaccione D.G."/>
            <person name="Schweri K.K."/>
            <person name="Voisey C.R."/>
            <person name="Farman M.L."/>
            <person name="Jaromczyk J.W."/>
            <person name="Roe B.A."/>
            <person name="O'Sullivan D.M."/>
            <person name="Scott B."/>
            <person name="Tudzynski P."/>
            <person name="An Z."/>
            <person name="Arnaoudova E.G."/>
            <person name="Bullock C.T."/>
            <person name="Charlton N.D."/>
            <person name="Chen L."/>
            <person name="Cox M."/>
            <person name="Dinkins R.D."/>
            <person name="Florea S."/>
            <person name="Glenn A.E."/>
            <person name="Gordon A."/>
            <person name="Gueldener U."/>
            <person name="Harris D.R."/>
            <person name="Hollin W."/>
            <person name="Jaromczyk J."/>
            <person name="Johnson R.D."/>
            <person name="Khan A.K."/>
            <person name="Leistner E."/>
            <person name="Leuchtmann A."/>
            <person name="Li C."/>
            <person name="Liu J."/>
            <person name="Liu J."/>
            <person name="Liu M."/>
            <person name="Mace W."/>
            <person name="Machado C."/>
            <person name="Nagabhyru P."/>
            <person name="Pan J."/>
            <person name="Schmid J."/>
            <person name="Sugawara K."/>
            <person name="Steiner U."/>
            <person name="Takach J.E."/>
            <person name="Tanaka E."/>
            <person name="Webb J.S."/>
            <person name="Wilson E.V."/>
            <person name="Wiseman J.L."/>
            <person name="Yoshida R."/>
            <person name="Zeng Z."/>
        </authorList>
    </citation>
    <scope>NUCLEOTIDE SEQUENCE [LARGE SCALE GENOMIC DNA]</scope>
    <source>
        <strain evidence="2 3">20.1</strain>
    </source>
</reference>
<gene>
    <name evidence="2" type="ORF">CPUR_05397</name>
</gene>
<protein>
    <submittedName>
        <fullName evidence="2">Uncharacterized protein</fullName>
    </submittedName>
</protein>
<dbReference type="EMBL" id="CAGA01000032">
    <property type="protein sequence ID" value="CCE31544.1"/>
    <property type="molecule type" value="Genomic_DNA"/>
</dbReference>
<keyword evidence="3" id="KW-1185">Reference proteome</keyword>
<evidence type="ECO:0000313" key="3">
    <source>
        <dbReference type="Proteomes" id="UP000016801"/>
    </source>
</evidence>
<proteinExistence type="predicted"/>
<dbReference type="AlphaFoldDB" id="M1WG83"/>
<evidence type="ECO:0000256" key="1">
    <source>
        <dbReference type="SAM" id="MobiDB-lite"/>
    </source>
</evidence>